<dbReference type="EMBL" id="JAAIKC010000004">
    <property type="protein sequence ID" value="NEW07154.1"/>
    <property type="molecule type" value="Genomic_DNA"/>
</dbReference>
<name>A0A6G3ZZP2_9BACL</name>
<feature type="transmembrane region" description="Helical" evidence="1">
    <location>
        <begin position="352"/>
        <end position="372"/>
    </location>
</feature>
<dbReference type="RefSeq" id="WP_163947539.1">
    <property type="nucleotide sequence ID" value="NZ_JAAIKC010000004.1"/>
</dbReference>
<dbReference type="AlphaFoldDB" id="A0A6G3ZZP2"/>
<feature type="transmembrane region" description="Helical" evidence="1">
    <location>
        <begin position="220"/>
        <end position="244"/>
    </location>
</feature>
<keyword evidence="1" id="KW-0812">Transmembrane</keyword>
<evidence type="ECO:0000256" key="1">
    <source>
        <dbReference type="SAM" id="Phobius"/>
    </source>
</evidence>
<keyword evidence="1" id="KW-0472">Membrane</keyword>
<comment type="caution">
    <text evidence="2">The sequence shown here is derived from an EMBL/GenBank/DDBJ whole genome shotgun (WGS) entry which is preliminary data.</text>
</comment>
<feature type="transmembrane region" description="Helical" evidence="1">
    <location>
        <begin position="139"/>
        <end position="161"/>
    </location>
</feature>
<organism evidence="2">
    <name type="scientific">Paenibacillus sp. SYP-B3998</name>
    <dbReference type="NCBI Taxonomy" id="2678564"/>
    <lineage>
        <taxon>Bacteria</taxon>
        <taxon>Bacillati</taxon>
        <taxon>Bacillota</taxon>
        <taxon>Bacilli</taxon>
        <taxon>Bacillales</taxon>
        <taxon>Paenibacillaceae</taxon>
        <taxon>Paenibacillus</taxon>
    </lineage>
</organism>
<feature type="transmembrane region" description="Helical" evidence="1">
    <location>
        <begin position="173"/>
        <end position="199"/>
    </location>
</feature>
<sequence length="445" mass="50283">MDRFIRPLIILLLIFSVLPFLPEALTDILAGRTSYYKFAINQPLFNLNLRYMKDYVLVLLLLLIVMKDAGQRYKRAFEQSFLFYYLFILLILYGVTVMAVELNVFSIPQVLAGLRPLLLAFVGFKVLNHFKDVRFLKLFMKVLISLLFIELLVIVTQFYIFTKVYGIVNPFSLRLIGTFGGIAVSGYFAVSTSCIVFVLQSKGIKDFQMRHTYLLHMACFLVAGCSGTRTAIIGCMLVILTSVVRSIIAKDGTKRANYLIISILAFSSIVASLVLQFVTKIADRGDILQVQLENGRIKIITDYITNNSLFNILFGKGIGYGTNASVILNRQYELNMQTEIVDGTINSIIMQYGFIVMCLVLLLTIRWGILFVNNKGAISLNAILLLSVGALLCFATNIFEQYVLMLLLTVAYYLQAAHFDNKDESKQQVHDQPLSTNTYRARIPL</sequence>
<evidence type="ECO:0008006" key="3">
    <source>
        <dbReference type="Google" id="ProtNLM"/>
    </source>
</evidence>
<accession>A0A6G3ZZP2</accession>
<reference evidence="2" key="1">
    <citation type="submission" date="2020-02" db="EMBL/GenBank/DDBJ databases">
        <authorList>
            <person name="Shen X.-R."/>
            <person name="Zhang Y.-X."/>
        </authorList>
    </citation>
    <scope>NUCLEOTIDE SEQUENCE</scope>
    <source>
        <strain evidence="2">SYP-B3998</strain>
    </source>
</reference>
<feature type="transmembrane region" description="Helical" evidence="1">
    <location>
        <begin position="106"/>
        <end position="127"/>
    </location>
</feature>
<feature type="transmembrane region" description="Helical" evidence="1">
    <location>
        <begin position="256"/>
        <end position="278"/>
    </location>
</feature>
<feature type="transmembrane region" description="Helical" evidence="1">
    <location>
        <begin position="378"/>
        <end position="399"/>
    </location>
</feature>
<protein>
    <recommendedName>
        <fullName evidence="3">O-antigen ligase family protein</fullName>
    </recommendedName>
</protein>
<keyword evidence="1" id="KW-1133">Transmembrane helix</keyword>
<proteinExistence type="predicted"/>
<gene>
    <name evidence="2" type="ORF">GK047_14190</name>
</gene>
<feature type="transmembrane region" description="Helical" evidence="1">
    <location>
        <begin position="50"/>
        <end position="69"/>
    </location>
</feature>
<evidence type="ECO:0000313" key="2">
    <source>
        <dbReference type="EMBL" id="NEW07154.1"/>
    </source>
</evidence>
<feature type="transmembrane region" description="Helical" evidence="1">
    <location>
        <begin position="81"/>
        <end position="100"/>
    </location>
</feature>